<dbReference type="InterPro" id="IPR011040">
    <property type="entry name" value="Sialidase"/>
</dbReference>
<keyword evidence="11" id="KW-1185">Reference proteome</keyword>
<evidence type="ECO:0000256" key="5">
    <source>
        <dbReference type="ARBA" id="ARBA00022737"/>
    </source>
</evidence>
<evidence type="ECO:0000256" key="1">
    <source>
        <dbReference type="ARBA" id="ARBA00000427"/>
    </source>
</evidence>
<dbReference type="InterPro" id="IPR008979">
    <property type="entry name" value="Galactose-bd-like_sf"/>
</dbReference>
<organism evidence="10 11">
    <name type="scientific">Clostridium tarantellae</name>
    <dbReference type="NCBI Taxonomy" id="39493"/>
    <lineage>
        <taxon>Bacteria</taxon>
        <taxon>Bacillati</taxon>
        <taxon>Bacillota</taxon>
        <taxon>Clostridia</taxon>
        <taxon>Eubacteriales</taxon>
        <taxon>Clostridiaceae</taxon>
        <taxon>Clostridium</taxon>
    </lineage>
</organism>
<keyword evidence="7" id="KW-0326">Glycosidase</keyword>
<reference evidence="10 11" key="1">
    <citation type="submission" date="2019-10" db="EMBL/GenBank/DDBJ databases">
        <title>The Genome Sequence of Clostridium tarantellae Isolated from Fish Brain.</title>
        <authorList>
            <person name="Bano L."/>
            <person name="Kiel M."/>
            <person name="Sales G."/>
            <person name="Doxey A.C."/>
            <person name="Mansfield M.J."/>
            <person name="Schiavone M."/>
            <person name="Rossetto O."/>
            <person name="Pirazzini M."/>
            <person name="Dobrindt U."/>
            <person name="Montecucco C."/>
        </authorList>
    </citation>
    <scope>NUCLEOTIDE SEQUENCE [LARGE SCALE GENOMIC DNA]</scope>
    <source>
        <strain evidence="10 11">DSM 3997</strain>
    </source>
</reference>
<evidence type="ECO:0000256" key="3">
    <source>
        <dbReference type="ARBA" id="ARBA00012733"/>
    </source>
</evidence>
<evidence type="ECO:0000313" key="10">
    <source>
        <dbReference type="EMBL" id="MPQ43486.1"/>
    </source>
</evidence>
<gene>
    <name evidence="10" type="ORF">GBZ86_06920</name>
</gene>
<proteinExistence type="inferred from homology"/>
<dbReference type="Gene3D" id="2.60.120.260">
    <property type="entry name" value="Galactose-binding domain-like"/>
    <property type="match status" value="1"/>
</dbReference>
<dbReference type="RefSeq" id="WP_152889052.1">
    <property type="nucleotide sequence ID" value="NZ_WHJC01000072.1"/>
</dbReference>
<dbReference type="Gene3D" id="2.120.10.10">
    <property type="match status" value="2"/>
</dbReference>
<dbReference type="GO" id="GO:0030246">
    <property type="term" value="F:carbohydrate binding"/>
    <property type="evidence" value="ECO:0007669"/>
    <property type="project" value="InterPro"/>
</dbReference>
<dbReference type="GO" id="GO:0006689">
    <property type="term" value="P:ganglioside catabolic process"/>
    <property type="evidence" value="ECO:0007669"/>
    <property type="project" value="TreeGrafter"/>
</dbReference>
<evidence type="ECO:0000256" key="2">
    <source>
        <dbReference type="ARBA" id="ARBA00009348"/>
    </source>
</evidence>
<dbReference type="Gene3D" id="2.40.220.10">
    <property type="entry name" value="Intramolecular Trans-sialidase, Domain 3"/>
    <property type="match status" value="2"/>
</dbReference>
<dbReference type="PANTHER" id="PTHR10628:SF30">
    <property type="entry name" value="EXO-ALPHA-SIALIDASE"/>
    <property type="match status" value="1"/>
</dbReference>
<dbReference type="PANTHER" id="PTHR10628">
    <property type="entry name" value="SIALIDASE"/>
    <property type="match status" value="1"/>
</dbReference>
<dbReference type="SUPFAM" id="SSF49899">
    <property type="entry name" value="Concanavalin A-like lectins/glucanases"/>
    <property type="match status" value="3"/>
</dbReference>
<comment type="caution">
    <text evidence="10">The sequence shown here is derived from an EMBL/GenBank/DDBJ whole genome shotgun (WGS) entry which is preliminary data.</text>
</comment>
<keyword evidence="6" id="KW-0378">Hydrolase</keyword>
<dbReference type="Gene3D" id="2.60.120.200">
    <property type="match status" value="3"/>
</dbReference>
<dbReference type="InterPro" id="IPR013320">
    <property type="entry name" value="ConA-like_dom_sf"/>
</dbReference>
<feature type="domain" description="CBM6" evidence="9">
    <location>
        <begin position="1827"/>
        <end position="1950"/>
    </location>
</feature>
<dbReference type="OrthoDB" id="7294637at2"/>
<evidence type="ECO:0000256" key="7">
    <source>
        <dbReference type="ARBA" id="ARBA00023295"/>
    </source>
</evidence>
<accession>A0A6I1MIX4</accession>
<dbReference type="InterPro" id="IPR026856">
    <property type="entry name" value="Sialidase_fam"/>
</dbReference>
<dbReference type="GO" id="GO:0005737">
    <property type="term" value="C:cytoplasm"/>
    <property type="evidence" value="ECO:0007669"/>
    <property type="project" value="TreeGrafter"/>
</dbReference>
<dbReference type="Pfam" id="PF13859">
    <property type="entry name" value="BNR_3"/>
    <property type="match status" value="1"/>
</dbReference>
<dbReference type="InterPro" id="IPR005084">
    <property type="entry name" value="CBM6"/>
</dbReference>
<evidence type="ECO:0000256" key="8">
    <source>
        <dbReference type="SAM" id="MobiDB-lite"/>
    </source>
</evidence>
<evidence type="ECO:0000256" key="6">
    <source>
        <dbReference type="ARBA" id="ARBA00022801"/>
    </source>
</evidence>
<dbReference type="EMBL" id="WHJC01000072">
    <property type="protein sequence ID" value="MPQ43486.1"/>
    <property type="molecule type" value="Genomic_DNA"/>
</dbReference>
<dbReference type="Pfam" id="PF02973">
    <property type="entry name" value="Sialidase"/>
    <property type="match status" value="3"/>
</dbReference>
<dbReference type="SUPFAM" id="SSF50939">
    <property type="entry name" value="Sialidases"/>
    <property type="match status" value="2"/>
</dbReference>
<feature type="compositionally biased region" description="Polar residues" evidence="8">
    <location>
        <begin position="565"/>
        <end position="580"/>
    </location>
</feature>
<evidence type="ECO:0000259" key="9">
    <source>
        <dbReference type="PROSITE" id="PS51175"/>
    </source>
</evidence>
<dbReference type="GO" id="GO:0004308">
    <property type="term" value="F:exo-alpha-sialidase activity"/>
    <property type="evidence" value="ECO:0007669"/>
    <property type="project" value="UniProtKB-EC"/>
</dbReference>
<sequence length="2025" mass="224893">MIGLDLKFDFGEIKEISAIKINLRSINKNNVANKYKIYAITDNGDFFIKDIDIIKDLKNDQLSLGETIKAKGIKLVALNNTIDLYNIASLEVKQVNKELKKYNNISLENTGEEKDISEDLNSLKLLEEGTIIARFNATDTSSVHSILGISNSNTINGYFSIYAMSARVGVEIRNQTTEGNTGDGTTNLAHIYAYSILNEGINTIAFKVTKGIGYSLYLNGILIKETTDGITSFLSNIQGLDKVFIGKTKRYSGNEYLFKGNIDFVRIYDKPLPNEYLIKQTRETKSPLTEEILPEGVYKSKVEEIFYPQYLGSNNYRIPALYTTKLGTVLAAIDARISSGRDSPNNIDTAIRRKELNKNWEMGKIILDFPDAASAIDTSLLQDRDTGRIFLTVTHFAHGYGFPNVIQGTGYENINGKKYLNLYDSSGNKYTVREGFKVYNSSGNTTNYTLDIDNNLYENGSKINNILTSSSPLKVLGTSFLVLIYSDDDGKTWSKPRDLNPETKENWMKFMGTGPGRGLQIKNGQHKGRLLFPIYYTNSSNFQSSAIIYSDDHGATWKRGESPNDNRLGQIGNSDTVSSGSQLTESQVVEMPNGQLKLFMRNTGNGGYVRVATSFDGAETWYEDVELDKSLREPYCQLSVINYSNKIDGKDAIIFSNPDATSRSNGSIKIGLISENGTYSNGQTKYSIEWKYNKVIKPDFFAYSCLTELLDGNIGVFYEGTGNQQMSYMSMNIEYIKYIPEILVTTPKIEKIEILENKLYKAGESISLKINFSEVVSIIGNKEIEVVINNETIKFTIDRIKSGKEYIFKGNIPFNLTNDQYILTIKSNNNVNFIGIFNKIINITEDIKVENKLYIEDMEVNEELNIEGAFVNSLQLPLKTYENISIVNTGEEKDISLDLNEIKSLTEGIIIAKFNATDTSSVHSILGISNSKTNNGYFAMYVSSSRVGVEIRNQTAEGNTNDGTTNLAHIYVDVAVNKGINTIAFKVNKGLGYSLYLNGVLVKEIKDSDTKFLADIKGLDTMFIGKTKRFSGNEYVFKGNIDFIKVYKETMDNENLLKAYENINIVNIGEEKEVSLDLNEIKYLTEGSISAKFNATDVSQVHSILGISNSKTNNGYFALYVTSSRVGVEIRNQIIEGNTSEGTTNLAHIYADVTLNNGVNTVDFKVTKGIGYELYLNNALVKEIKDSNTKFLADIKGLDTMFIGKTKRFSGNEYVFKGNIEFLGIYKENSKNDYLLMETGVTKKPNEEDILPDYIYKSKVIDVFKPGDLNSSNYRIPALITTKKGNIIAGIDARIGGGHDSPNNIDSAIKISKDGGLTWDSGKIVINYPDQASIIDISLLQDETTERIFLLVDAFPHGYGAFQAKRASGFKTINNTRCMILLNSSNVEFYLRPDGKVIDGSGIITAYTVDGDNNLYKNAVKIGNIFGATSELKAFGTSYLALIYSDDEGETWSKPNFISGQFKKEWMSFLGTGPGRGIQIKNGVKAGRLIFPVYYLNSNVRQNSAVIYSDDHGVTWKLGESPNDGRVEGTTTISSETLSSTAYELTEAQVVEMPNGQLKMFMRNRAAYARIATSFDYGETWDKTVELDTALREPYCQLSVINYSNKVDGKDAIIFANPDATSRSNGSIKVGLISESGTYSNGQPKYSIEWKYNKVIKEGYFAYSCLTELPNGNIGLFYEGTPNLNMSYIAVDLEYMKYNFETMTEIKSIALLNNKTSYEAGETIGVKILFDQAVSIIGNRTLDIMLDNILIKLDTMEVKGNECLFTGKIPLSIAKAQFSVTIKANKDMKIINIYNLVTTIEKDILLPERINVINTTPLSTEINNPNYSYNAVNGVLENGALIEDAGGTKVAGWIGGPRDGATTVTVNVASSGSYKLAIQYIGADANRNLKIDINGINTGSIYTPLMTSGWTIADAKTFIIEIKLNSGINTIKFHGDGTNYGPSLGTITLILTSTTQSSNEFIKNKNVEIFNIYEDLESSNNTSQNYIIEYNNSIFSLEEGEQLVNNIKITTKKVNDESVKVNISN</sequence>
<evidence type="ECO:0000256" key="4">
    <source>
        <dbReference type="ARBA" id="ARBA00022729"/>
    </source>
</evidence>
<feature type="region of interest" description="Disordered" evidence="8">
    <location>
        <begin position="561"/>
        <end position="580"/>
    </location>
</feature>
<dbReference type="SUPFAM" id="SSF49785">
    <property type="entry name" value="Galactose-binding domain-like"/>
    <property type="match status" value="1"/>
</dbReference>
<dbReference type="Proteomes" id="UP000430345">
    <property type="component" value="Unassembled WGS sequence"/>
</dbReference>
<dbReference type="EC" id="3.2.1.18" evidence="3"/>
<keyword evidence="5" id="KW-0677">Repeat</keyword>
<evidence type="ECO:0000313" key="11">
    <source>
        <dbReference type="Proteomes" id="UP000430345"/>
    </source>
</evidence>
<protein>
    <recommendedName>
        <fullName evidence="3">exo-alpha-sialidase</fullName>
        <ecNumber evidence="3">3.2.1.18</ecNumber>
    </recommendedName>
</protein>
<dbReference type="InterPro" id="IPR036278">
    <property type="entry name" value="Sialidase_sf"/>
</dbReference>
<dbReference type="InterPro" id="IPR023364">
    <property type="entry name" value="Trans_sialidase_dom3"/>
</dbReference>
<dbReference type="InterPro" id="IPR004124">
    <property type="entry name" value="Glyco_hydro_33_N"/>
</dbReference>
<dbReference type="CDD" id="cd15482">
    <property type="entry name" value="Sialidase_non-viral"/>
    <property type="match status" value="2"/>
</dbReference>
<keyword evidence="4" id="KW-0732">Signal</keyword>
<dbReference type="PROSITE" id="PS51175">
    <property type="entry name" value="CBM6"/>
    <property type="match status" value="1"/>
</dbReference>
<dbReference type="Pfam" id="PF13088">
    <property type="entry name" value="BNR_2"/>
    <property type="match status" value="1"/>
</dbReference>
<name>A0A6I1MIX4_9CLOT</name>
<comment type="catalytic activity">
    <reaction evidence="1">
        <text>Hydrolysis of alpha-(2-&gt;3)-, alpha-(2-&gt;6)-, alpha-(2-&gt;8)- glycosidic linkages of terminal sialic acid residues in oligosaccharides, glycoproteins, glycolipids, colominic acid and synthetic substrates.</text>
        <dbReference type="EC" id="3.2.1.18"/>
    </reaction>
</comment>
<comment type="similarity">
    <text evidence="2">Belongs to the glycosyl hydrolase 33 family.</text>
</comment>
<dbReference type="GO" id="GO:0016020">
    <property type="term" value="C:membrane"/>
    <property type="evidence" value="ECO:0007669"/>
    <property type="project" value="TreeGrafter"/>
</dbReference>
<dbReference type="GO" id="GO:0009313">
    <property type="term" value="P:oligosaccharide catabolic process"/>
    <property type="evidence" value="ECO:0007669"/>
    <property type="project" value="TreeGrafter"/>
</dbReference>